<dbReference type="EMBL" id="BMAU01021324">
    <property type="protein sequence ID" value="GFY13808.1"/>
    <property type="molecule type" value="Genomic_DNA"/>
</dbReference>
<proteinExistence type="predicted"/>
<evidence type="ECO:0000313" key="2">
    <source>
        <dbReference type="Proteomes" id="UP000887159"/>
    </source>
</evidence>
<gene>
    <name evidence="1" type="ORF">TNCV_985801</name>
</gene>
<keyword evidence="2" id="KW-1185">Reference proteome</keyword>
<evidence type="ECO:0000313" key="1">
    <source>
        <dbReference type="EMBL" id="GFY13808.1"/>
    </source>
</evidence>
<comment type="caution">
    <text evidence="1">The sequence shown here is derived from an EMBL/GenBank/DDBJ whole genome shotgun (WGS) entry which is preliminary data.</text>
</comment>
<reference evidence="1" key="1">
    <citation type="submission" date="2020-08" db="EMBL/GenBank/DDBJ databases">
        <title>Multicomponent nature underlies the extraordinary mechanical properties of spider dragline silk.</title>
        <authorList>
            <person name="Kono N."/>
            <person name="Nakamura H."/>
            <person name="Mori M."/>
            <person name="Yoshida Y."/>
            <person name="Ohtoshi R."/>
            <person name="Malay A.D."/>
            <person name="Moran D.A.P."/>
            <person name="Tomita M."/>
            <person name="Numata K."/>
            <person name="Arakawa K."/>
        </authorList>
    </citation>
    <scope>NUCLEOTIDE SEQUENCE</scope>
</reference>
<accession>A0A8X6VMM3</accession>
<protein>
    <submittedName>
        <fullName evidence="1">Uncharacterized protein</fullName>
    </submittedName>
</protein>
<organism evidence="1 2">
    <name type="scientific">Trichonephila clavipes</name>
    <name type="common">Golden silk orbweaver</name>
    <name type="synonym">Nephila clavipes</name>
    <dbReference type="NCBI Taxonomy" id="2585209"/>
    <lineage>
        <taxon>Eukaryota</taxon>
        <taxon>Metazoa</taxon>
        <taxon>Ecdysozoa</taxon>
        <taxon>Arthropoda</taxon>
        <taxon>Chelicerata</taxon>
        <taxon>Arachnida</taxon>
        <taxon>Araneae</taxon>
        <taxon>Araneomorphae</taxon>
        <taxon>Entelegynae</taxon>
        <taxon>Araneoidea</taxon>
        <taxon>Nephilidae</taxon>
        <taxon>Trichonephila</taxon>
    </lineage>
</organism>
<dbReference type="AlphaFoldDB" id="A0A8X6VMM3"/>
<sequence>MHGFLQLFPCNVHLAVTKEKKYRQTRAFSLYCYHHLEITGSLCKTKSRIQPRVPKEAVERMRQIFVRSLQKSTRFATYKLEMP</sequence>
<dbReference type="Proteomes" id="UP000887159">
    <property type="component" value="Unassembled WGS sequence"/>
</dbReference>
<name>A0A8X6VMM3_TRICX</name>